<dbReference type="GO" id="GO:0004553">
    <property type="term" value="F:hydrolase activity, hydrolyzing O-glycosyl compounds"/>
    <property type="evidence" value="ECO:0007669"/>
    <property type="project" value="InterPro"/>
</dbReference>
<dbReference type="EMBL" id="LJJC01000006">
    <property type="protein sequence ID" value="KQL51587.1"/>
    <property type="molecule type" value="Genomic_DNA"/>
</dbReference>
<dbReference type="GO" id="GO:0009254">
    <property type="term" value="P:peptidoglycan turnover"/>
    <property type="evidence" value="ECO:0007669"/>
    <property type="project" value="InterPro"/>
</dbReference>
<dbReference type="Pfam" id="PF06725">
    <property type="entry name" value="3D"/>
    <property type="match status" value="1"/>
</dbReference>
<dbReference type="OrthoDB" id="9798935at2"/>
<gene>
    <name evidence="3" type="ORF">AN964_20530</name>
</gene>
<evidence type="ECO:0000259" key="2">
    <source>
        <dbReference type="PROSITE" id="PS51109"/>
    </source>
</evidence>
<dbReference type="Pfam" id="PF07501">
    <property type="entry name" value="G5"/>
    <property type="match status" value="1"/>
</dbReference>
<feature type="domain" description="G5" evidence="2">
    <location>
        <begin position="205"/>
        <end position="285"/>
    </location>
</feature>
<dbReference type="InterPro" id="IPR007137">
    <property type="entry name" value="DUF348"/>
</dbReference>
<dbReference type="PANTHER" id="PTHR39160:SF4">
    <property type="entry name" value="RESUSCITATION-PROMOTING FACTOR RPFB"/>
    <property type="match status" value="1"/>
</dbReference>
<name>A0A0Q3WTF4_9BACI</name>
<dbReference type="InterPro" id="IPR036908">
    <property type="entry name" value="RlpA-like_sf"/>
</dbReference>
<evidence type="ECO:0000256" key="1">
    <source>
        <dbReference type="ARBA" id="ARBA00022729"/>
    </source>
</evidence>
<dbReference type="GO" id="GO:0019867">
    <property type="term" value="C:outer membrane"/>
    <property type="evidence" value="ECO:0007669"/>
    <property type="project" value="InterPro"/>
</dbReference>
<dbReference type="CDD" id="cd22786">
    <property type="entry name" value="DPBB_YuiC-like"/>
    <property type="match status" value="1"/>
</dbReference>
<dbReference type="Proteomes" id="UP000051888">
    <property type="component" value="Unassembled WGS sequence"/>
</dbReference>
<dbReference type="Gene3D" id="2.40.40.10">
    <property type="entry name" value="RlpA-like domain"/>
    <property type="match status" value="1"/>
</dbReference>
<comment type="caution">
    <text evidence="3">The sequence shown here is derived from an EMBL/GenBank/DDBJ whole genome shotgun (WGS) entry which is preliminary data.</text>
</comment>
<evidence type="ECO:0000313" key="4">
    <source>
        <dbReference type="Proteomes" id="UP000051888"/>
    </source>
</evidence>
<reference evidence="3 4" key="1">
    <citation type="submission" date="2015-09" db="EMBL/GenBank/DDBJ databases">
        <title>Genome sequencing project for genomic taxonomy and phylogenomics of Bacillus-like bacteria.</title>
        <authorList>
            <person name="Liu B."/>
            <person name="Wang J."/>
            <person name="Zhu Y."/>
            <person name="Liu G."/>
            <person name="Chen Q."/>
            <person name="Chen Z."/>
            <person name="Lan J."/>
            <person name="Che J."/>
            <person name="Ge C."/>
            <person name="Shi H."/>
            <person name="Pan Z."/>
            <person name="Liu X."/>
        </authorList>
    </citation>
    <scope>NUCLEOTIDE SEQUENCE [LARGE SCALE GENOMIC DNA]</scope>
    <source>
        <strain evidence="3 4">LMG 18435</strain>
    </source>
</reference>
<protein>
    <recommendedName>
        <fullName evidence="2">G5 domain-containing protein</fullName>
    </recommendedName>
</protein>
<dbReference type="SUPFAM" id="SSF50685">
    <property type="entry name" value="Barwin-like endoglucanases"/>
    <property type="match status" value="1"/>
</dbReference>
<dbReference type="PATRIC" id="fig|157838.3.peg.4516"/>
<dbReference type="AlphaFoldDB" id="A0A0Q3WTF4"/>
<dbReference type="InterPro" id="IPR011098">
    <property type="entry name" value="G5_dom"/>
</dbReference>
<dbReference type="InterPro" id="IPR051933">
    <property type="entry name" value="Resuscitation_pf_RpfB"/>
</dbReference>
<dbReference type="STRING" id="157838.AN964_20530"/>
<organism evidence="3 4">
    <name type="scientific">Heyndrickxia shackletonii</name>
    <dbReference type="NCBI Taxonomy" id="157838"/>
    <lineage>
        <taxon>Bacteria</taxon>
        <taxon>Bacillati</taxon>
        <taxon>Bacillota</taxon>
        <taxon>Bacilli</taxon>
        <taxon>Bacillales</taxon>
        <taxon>Bacillaceae</taxon>
        <taxon>Heyndrickxia</taxon>
    </lineage>
</organism>
<dbReference type="Pfam" id="PF03990">
    <property type="entry name" value="DUF348"/>
    <property type="match status" value="3"/>
</dbReference>
<keyword evidence="4" id="KW-1185">Reference proteome</keyword>
<evidence type="ECO:0000313" key="3">
    <source>
        <dbReference type="EMBL" id="KQL51587.1"/>
    </source>
</evidence>
<dbReference type="PANTHER" id="PTHR39160">
    <property type="entry name" value="CELL WALL-BINDING PROTEIN YOCH"/>
    <property type="match status" value="1"/>
</dbReference>
<proteinExistence type="predicted"/>
<dbReference type="InterPro" id="IPR010611">
    <property type="entry name" value="3D_dom"/>
</dbReference>
<sequence>MKNLLSRTMSKKRWTIFIASFLVFAAAICFITFETTKKTVAMTIDGKRKVIKTHADTVGEILADMNINLHNHDYLSLPVETKVKDQLTVEWMPAKKVTVTVDGKKEEVWTTAGTIQEFVKEGDFGLHQYDQVEPNKDTKIYKDMNIVIKKAFPVTLNNGGKKKKVWSTSTTVGDFLKQQGIVLEELDRTNPETNQKVKPNDVIKVIRVKKVTDVVEEPLEYAVVTQKDSNLSMGEKKVIQHGQNGLVQKLYEVIKENGKEVSRSLVRKNILKDSKSKVVAVGSKSLTNQVSRGNMDTARELYVNSTAYTANCNGCSSRTATGINLNANPGIKLIAVDPRVIPLGSKVYVEGYGYAIAGDTGGAIRGNMIDVYFSSTSDAYRWGRRYVKIRILK</sequence>
<dbReference type="Gene3D" id="2.20.230.10">
    <property type="entry name" value="Resuscitation-promoting factor rpfb"/>
    <property type="match status" value="1"/>
</dbReference>
<dbReference type="SMART" id="SM01208">
    <property type="entry name" value="G5"/>
    <property type="match status" value="1"/>
</dbReference>
<dbReference type="PROSITE" id="PS51109">
    <property type="entry name" value="G5"/>
    <property type="match status" value="1"/>
</dbReference>
<keyword evidence="1" id="KW-0732">Signal</keyword>
<accession>A0A0Q3WTF4</accession>